<proteinExistence type="predicted"/>
<keyword evidence="1" id="KW-0560">Oxidoreductase</keyword>
<gene>
    <name evidence="3" type="ORF">ACELLULO517_26100</name>
</gene>
<dbReference type="PANTHER" id="PTHR13847">
    <property type="entry name" value="SARCOSINE DEHYDROGENASE-RELATED"/>
    <property type="match status" value="1"/>
</dbReference>
<name>A0A963Z759_9PROT</name>
<dbReference type="Gene3D" id="3.50.50.60">
    <property type="entry name" value="FAD/NAD(P)-binding domain"/>
    <property type="match status" value="1"/>
</dbReference>
<dbReference type="GO" id="GO:0005737">
    <property type="term" value="C:cytoplasm"/>
    <property type="evidence" value="ECO:0007669"/>
    <property type="project" value="TreeGrafter"/>
</dbReference>
<dbReference type="AlphaFoldDB" id="A0A963Z759"/>
<dbReference type="Proteomes" id="UP000721844">
    <property type="component" value="Unassembled WGS sequence"/>
</dbReference>
<dbReference type="GO" id="GO:0016491">
    <property type="term" value="F:oxidoreductase activity"/>
    <property type="evidence" value="ECO:0007669"/>
    <property type="project" value="UniProtKB-KW"/>
</dbReference>
<dbReference type="Pfam" id="PF01266">
    <property type="entry name" value="DAO"/>
    <property type="match status" value="1"/>
</dbReference>
<dbReference type="Gene3D" id="3.30.9.10">
    <property type="entry name" value="D-Amino Acid Oxidase, subunit A, domain 2"/>
    <property type="match status" value="1"/>
</dbReference>
<comment type="caution">
    <text evidence="3">The sequence shown here is derived from an EMBL/GenBank/DDBJ whole genome shotgun (WGS) entry which is preliminary data.</text>
</comment>
<dbReference type="EMBL" id="JAESVA010000016">
    <property type="protein sequence ID" value="MCB8883749.1"/>
    <property type="molecule type" value="Genomic_DNA"/>
</dbReference>
<reference evidence="3 4" key="1">
    <citation type="journal article" date="2021" name="Microorganisms">
        <title>Acidisoma silvae sp. nov. and Acidisomacellulosilytica sp. nov., Two Acidophilic Bacteria Isolated from Decaying Wood, Hydrolyzing Cellulose and Producing Poly-3-hydroxybutyrate.</title>
        <authorList>
            <person name="Mieszkin S."/>
            <person name="Pouder E."/>
            <person name="Uroz S."/>
            <person name="Simon-Colin C."/>
            <person name="Alain K."/>
        </authorList>
    </citation>
    <scope>NUCLEOTIDE SEQUENCE [LARGE SCALE GENOMIC DNA]</scope>
    <source>
        <strain evidence="3 4">HW T5.17</strain>
    </source>
</reference>
<sequence>MLNLLMPPSSYREEDRSWWLNDVRSLQGALRNHARLTGTQTADVAIIGGGFTGMWSALALLDRHPKLRITVLDAFRCGEGASSRNGGKAHGYWSSLGRLSQQLGASAALATARLGDKAQDQLRSFCTSSGRDCWWQESGNLAISTAASQDYKIAEAVAVAARMGVADSVVALSQDEMVQHIKAPLFRGGLLYREGATVHPARVAHYLRAEIQARGCAIYEDTQIAAITPTENGAVLHSANGQLTAGKVILTTNFALSSLAHLRPHLTNFSSYATMSRPAPEALRGHGWLGSVGAADLRMFLHYFRKAGDRVLMGAGSGPIGFGQALQAERLRQDKPSLRRPANALQRLLPGFSTQDIERSWGWPIDVTADRLPYAARLKGQNIFYGGGFSGHGVNPTLIIGQCLASLVTGQDDEWTRSPFCQRKMPSLPPEPLRFIGGSAVRWGIMSCENDEEDGHSPNMAARFCAALPRLTGMSIGLR</sequence>
<accession>A0A963Z759</accession>
<organism evidence="3 4">
    <name type="scientific">Acidisoma cellulosilyticum</name>
    <dbReference type="NCBI Taxonomy" id="2802395"/>
    <lineage>
        <taxon>Bacteria</taxon>
        <taxon>Pseudomonadati</taxon>
        <taxon>Pseudomonadota</taxon>
        <taxon>Alphaproteobacteria</taxon>
        <taxon>Acetobacterales</taxon>
        <taxon>Acidocellaceae</taxon>
        <taxon>Acidisoma</taxon>
    </lineage>
</organism>
<dbReference type="PANTHER" id="PTHR13847:SF285">
    <property type="entry name" value="FAD DEPENDENT OXIDOREDUCTASE DOMAIN-CONTAINING PROTEIN"/>
    <property type="match status" value="1"/>
</dbReference>
<evidence type="ECO:0000313" key="3">
    <source>
        <dbReference type="EMBL" id="MCB8883749.1"/>
    </source>
</evidence>
<keyword evidence="4" id="KW-1185">Reference proteome</keyword>
<protein>
    <submittedName>
        <fullName evidence="3">FAD-dependent oxidoreductase</fullName>
    </submittedName>
</protein>
<feature type="domain" description="FAD dependent oxidoreductase" evidence="2">
    <location>
        <begin position="43"/>
        <end position="407"/>
    </location>
</feature>
<evidence type="ECO:0000259" key="2">
    <source>
        <dbReference type="Pfam" id="PF01266"/>
    </source>
</evidence>
<evidence type="ECO:0000256" key="1">
    <source>
        <dbReference type="ARBA" id="ARBA00023002"/>
    </source>
</evidence>
<evidence type="ECO:0000313" key="4">
    <source>
        <dbReference type="Proteomes" id="UP000721844"/>
    </source>
</evidence>
<dbReference type="SUPFAM" id="SSF51905">
    <property type="entry name" value="FAD/NAD(P)-binding domain"/>
    <property type="match status" value="1"/>
</dbReference>
<dbReference type="InterPro" id="IPR036188">
    <property type="entry name" value="FAD/NAD-bd_sf"/>
</dbReference>
<dbReference type="InterPro" id="IPR006076">
    <property type="entry name" value="FAD-dep_OxRdtase"/>
</dbReference>
<dbReference type="RefSeq" id="WP_227310446.1">
    <property type="nucleotide sequence ID" value="NZ_JAESVA010000016.1"/>
</dbReference>